<evidence type="ECO:0000256" key="4">
    <source>
        <dbReference type="ARBA" id="ARBA00010044"/>
    </source>
</evidence>
<keyword evidence="12" id="KW-0067">ATP-binding</keyword>
<feature type="region of interest" description="Disordered" evidence="17">
    <location>
        <begin position="749"/>
        <end position="780"/>
    </location>
</feature>
<evidence type="ECO:0000256" key="6">
    <source>
        <dbReference type="ARBA" id="ARBA00022670"/>
    </source>
</evidence>
<dbReference type="InterPro" id="IPR027417">
    <property type="entry name" value="P-loop_NTPase"/>
</dbReference>
<keyword evidence="8" id="KW-0479">Metal-binding</keyword>
<dbReference type="Gene3D" id="1.10.8.60">
    <property type="match status" value="1"/>
</dbReference>
<evidence type="ECO:0000256" key="15">
    <source>
        <dbReference type="ARBA" id="ARBA00023049"/>
    </source>
</evidence>
<organism evidence="20">
    <name type="scientific">Cacopsylla melanoneura</name>
    <dbReference type="NCBI Taxonomy" id="428564"/>
    <lineage>
        <taxon>Eukaryota</taxon>
        <taxon>Metazoa</taxon>
        <taxon>Ecdysozoa</taxon>
        <taxon>Arthropoda</taxon>
        <taxon>Hexapoda</taxon>
        <taxon>Insecta</taxon>
        <taxon>Pterygota</taxon>
        <taxon>Neoptera</taxon>
        <taxon>Paraneoptera</taxon>
        <taxon>Hemiptera</taxon>
        <taxon>Sternorrhyncha</taxon>
        <taxon>Psylloidea</taxon>
        <taxon>Psyllidae</taxon>
        <taxon>Psyllinae</taxon>
        <taxon>Cacopsylla</taxon>
    </lineage>
</organism>
<comment type="similarity">
    <text evidence="5">In the N-terminal section; belongs to the AAA ATPase family.</text>
</comment>
<evidence type="ECO:0000256" key="14">
    <source>
        <dbReference type="ARBA" id="ARBA00022989"/>
    </source>
</evidence>
<dbReference type="CDD" id="cd19501">
    <property type="entry name" value="RecA-like_FtsH"/>
    <property type="match status" value="1"/>
</dbReference>
<dbReference type="SUPFAM" id="SSF52540">
    <property type="entry name" value="P-loop containing nucleoside triphosphate hydrolases"/>
    <property type="match status" value="1"/>
</dbReference>
<keyword evidence="10" id="KW-0378">Hydrolase</keyword>
<dbReference type="InterPro" id="IPR003593">
    <property type="entry name" value="AAA+_ATPase"/>
</dbReference>
<dbReference type="NCBIfam" id="TIGR01241">
    <property type="entry name" value="FtsH_fam"/>
    <property type="match status" value="1"/>
</dbReference>
<dbReference type="Gene3D" id="3.40.50.300">
    <property type="entry name" value="P-loop containing nucleotide triphosphate hydrolases"/>
    <property type="match status" value="1"/>
</dbReference>
<dbReference type="AlphaFoldDB" id="A0A8D8V8J4"/>
<keyword evidence="9" id="KW-0547">Nucleotide-binding</keyword>
<dbReference type="GO" id="GO:0016887">
    <property type="term" value="F:ATP hydrolysis activity"/>
    <property type="evidence" value="ECO:0007669"/>
    <property type="project" value="InterPro"/>
</dbReference>
<comment type="cofactor">
    <cofactor evidence="1">
        <name>Zn(2+)</name>
        <dbReference type="ChEBI" id="CHEBI:29105"/>
    </cofactor>
</comment>
<evidence type="ECO:0000256" key="5">
    <source>
        <dbReference type="ARBA" id="ARBA00010550"/>
    </source>
</evidence>
<dbReference type="Gene3D" id="1.20.58.760">
    <property type="entry name" value="Peptidase M41"/>
    <property type="match status" value="1"/>
</dbReference>
<accession>A0A8D8V8J4</accession>
<dbReference type="Pfam" id="PF06480">
    <property type="entry name" value="FtsH_ext"/>
    <property type="match status" value="1"/>
</dbReference>
<evidence type="ECO:0000259" key="19">
    <source>
        <dbReference type="SMART" id="SM00382"/>
    </source>
</evidence>
<keyword evidence="15" id="KW-0482">Metalloprotease</keyword>
<dbReference type="EMBL" id="HBUF01361428">
    <property type="protein sequence ID" value="CAG6720980.1"/>
    <property type="molecule type" value="Transcribed_RNA"/>
</dbReference>
<dbReference type="InterPro" id="IPR041569">
    <property type="entry name" value="AAA_lid_3"/>
</dbReference>
<dbReference type="GO" id="GO:0008270">
    <property type="term" value="F:zinc ion binding"/>
    <property type="evidence" value="ECO:0007669"/>
    <property type="project" value="InterPro"/>
</dbReference>
<dbReference type="PANTHER" id="PTHR43655">
    <property type="entry name" value="ATP-DEPENDENT PROTEASE"/>
    <property type="match status" value="1"/>
</dbReference>
<dbReference type="HAMAP" id="MF_01458">
    <property type="entry name" value="FtsH"/>
    <property type="match status" value="1"/>
</dbReference>
<dbReference type="FunFam" id="1.20.58.760:FF:000003">
    <property type="entry name" value="AFG3-like AAA ATPase 2"/>
    <property type="match status" value="1"/>
</dbReference>
<evidence type="ECO:0000256" key="11">
    <source>
        <dbReference type="ARBA" id="ARBA00022833"/>
    </source>
</evidence>
<keyword evidence="6" id="KW-0645">Protease</keyword>
<dbReference type="GO" id="GO:0034982">
    <property type="term" value="P:mitochondrial protein processing"/>
    <property type="evidence" value="ECO:0007669"/>
    <property type="project" value="TreeGrafter"/>
</dbReference>
<evidence type="ECO:0000256" key="1">
    <source>
        <dbReference type="ARBA" id="ARBA00001947"/>
    </source>
</evidence>
<feature type="compositionally biased region" description="Basic and acidic residues" evidence="17">
    <location>
        <begin position="752"/>
        <end position="780"/>
    </location>
</feature>
<comment type="similarity">
    <text evidence="4">In the C-terminal section; belongs to the peptidase M41 family.</text>
</comment>
<dbReference type="GO" id="GO:0005745">
    <property type="term" value="C:m-AAA complex"/>
    <property type="evidence" value="ECO:0007669"/>
    <property type="project" value="TreeGrafter"/>
</dbReference>
<keyword evidence="14 18" id="KW-1133">Transmembrane helix</keyword>
<evidence type="ECO:0000256" key="17">
    <source>
        <dbReference type="SAM" id="MobiDB-lite"/>
    </source>
</evidence>
<evidence type="ECO:0000256" key="13">
    <source>
        <dbReference type="ARBA" id="ARBA00022946"/>
    </source>
</evidence>
<keyword evidence="11" id="KW-0862">Zinc</keyword>
<evidence type="ECO:0000256" key="10">
    <source>
        <dbReference type="ARBA" id="ARBA00022801"/>
    </source>
</evidence>
<evidence type="ECO:0000256" key="9">
    <source>
        <dbReference type="ARBA" id="ARBA00022741"/>
    </source>
</evidence>
<dbReference type="EMBL" id="HBUF01361431">
    <property type="protein sequence ID" value="CAG6720983.1"/>
    <property type="molecule type" value="Transcribed_RNA"/>
</dbReference>
<keyword evidence="16 18" id="KW-0472">Membrane</keyword>
<dbReference type="FunFam" id="3.40.50.300:FF:000277">
    <property type="entry name" value="ATP-dependent zinc metalloprotease FtsH"/>
    <property type="match status" value="1"/>
</dbReference>
<evidence type="ECO:0000256" key="12">
    <source>
        <dbReference type="ARBA" id="ARBA00022840"/>
    </source>
</evidence>
<dbReference type="InterPro" id="IPR050928">
    <property type="entry name" value="ATP-dep_Zn_Metalloprotease"/>
</dbReference>
<dbReference type="InterPro" id="IPR005936">
    <property type="entry name" value="FtsH"/>
</dbReference>
<dbReference type="Gene3D" id="3.40.1690.20">
    <property type="match status" value="1"/>
</dbReference>
<dbReference type="InterPro" id="IPR000642">
    <property type="entry name" value="Peptidase_M41"/>
</dbReference>
<dbReference type="InterPro" id="IPR037219">
    <property type="entry name" value="Peptidase_M41-like"/>
</dbReference>
<dbReference type="FunFam" id="1.10.8.60:FF:000033">
    <property type="entry name" value="paraplegin isoform X1"/>
    <property type="match status" value="1"/>
</dbReference>
<dbReference type="InterPro" id="IPR003959">
    <property type="entry name" value="ATPase_AAA_core"/>
</dbReference>
<evidence type="ECO:0000256" key="16">
    <source>
        <dbReference type="ARBA" id="ARBA00023136"/>
    </source>
</evidence>
<evidence type="ECO:0000256" key="2">
    <source>
        <dbReference type="ARBA" id="ARBA00004141"/>
    </source>
</evidence>
<keyword evidence="13" id="KW-0809">Transit peptide</keyword>
<dbReference type="EMBL" id="HBUF01361429">
    <property type="protein sequence ID" value="CAG6720981.1"/>
    <property type="molecule type" value="Transcribed_RNA"/>
</dbReference>
<sequence>MYRVLNSLRASPHNTHLIPTNKLLSLNHILSKHKQLICSCQSNSTIYRPFAVHSKAYSTFKKEQNAVNKLLVRSGLRPLHTTPVRWNEEKKNKEDEEKEKKKKEEQAKLQGVITKALFWTFVSYMIIIVATLLFPNSSQPEVVRYVSWNEFVHQMLAKGEVEEIIVRPDVEIVTIILHDGAVVKGRRIDYKTFHMNIADTKTFEEKLREAETRLGIPPESGVPIVYERTNDAAGKLLATLIVLGILAGFLTRGGKFKMQMNMDSFSQMSRAKFTLVDPLVGGGRGVKFSDVAGLREAKVEVMEFVDYLKRPEYYQNLGAKVPKGALLLGPPGCGKTLLAKAVATEAGVPFLSMNGSEFIEMIGGLGAARVRDLFKEARQRSPCIVYIDEIDAIGRTRSNVGGRGSMEGGSSGEGEQTLNQLLVEMDGMASKEGVIMLASTNRADVLDKALLRPGRFDRHILIDLPNVEERKEIFQQHLKVIKLEQPPPSYSSRMAYLTPGFSGADIANVCNEAALHAARFKHKKVTGLDLEYAVERLVGGTEKRSSSLAPGEKEVVAFHEAGHALVGWLLPHTDALLKVTIVPRTSMALGFAQYTPSEQKLYNKEELFDRMCMALGGRAAEAIIFNRITSGAQNDLKKVTEMANLQIRQFGMNNNVGLLSFPKEDNKQSMRPYSKRLASLMDEEASKLIAQCYMKTEQVLRDNLDKLRLVAQELLKKETLNYDDVVTLIGPPPHGEKKLIAPIEFEASVQVKPEDTPSKEEDLPADKISDSSKTVRDDKR</sequence>
<dbReference type="GO" id="GO:0004222">
    <property type="term" value="F:metalloendopeptidase activity"/>
    <property type="evidence" value="ECO:0007669"/>
    <property type="project" value="InterPro"/>
</dbReference>
<dbReference type="EMBL" id="HBUF01361430">
    <property type="protein sequence ID" value="CAG6720982.1"/>
    <property type="molecule type" value="Transcribed_RNA"/>
</dbReference>
<keyword evidence="7 18" id="KW-0812">Transmembrane</keyword>
<evidence type="ECO:0000256" key="7">
    <source>
        <dbReference type="ARBA" id="ARBA00022692"/>
    </source>
</evidence>
<dbReference type="GO" id="GO:0005524">
    <property type="term" value="F:ATP binding"/>
    <property type="evidence" value="ECO:0007669"/>
    <property type="project" value="UniProtKB-KW"/>
</dbReference>
<evidence type="ECO:0000256" key="3">
    <source>
        <dbReference type="ARBA" id="ARBA00004173"/>
    </source>
</evidence>
<dbReference type="InterPro" id="IPR011546">
    <property type="entry name" value="Pept_M41_FtsH_extracell"/>
</dbReference>
<proteinExistence type="inferred from homology"/>
<dbReference type="SMART" id="SM00382">
    <property type="entry name" value="AAA"/>
    <property type="match status" value="1"/>
</dbReference>
<dbReference type="Pfam" id="PF01434">
    <property type="entry name" value="Peptidase_M41"/>
    <property type="match status" value="1"/>
</dbReference>
<dbReference type="SUPFAM" id="SSF140990">
    <property type="entry name" value="FtsH protease domain-like"/>
    <property type="match status" value="1"/>
</dbReference>
<evidence type="ECO:0000313" key="20">
    <source>
        <dbReference type="EMBL" id="CAG6720981.1"/>
    </source>
</evidence>
<feature type="transmembrane region" description="Helical" evidence="18">
    <location>
        <begin position="116"/>
        <end position="134"/>
    </location>
</feature>
<evidence type="ECO:0000256" key="8">
    <source>
        <dbReference type="ARBA" id="ARBA00022723"/>
    </source>
</evidence>
<evidence type="ECO:0000256" key="18">
    <source>
        <dbReference type="SAM" id="Phobius"/>
    </source>
</evidence>
<protein>
    <submittedName>
        <fullName evidence="20">Paraplegin</fullName>
    </submittedName>
</protein>
<dbReference type="GO" id="GO:0004176">
    <property type="term" value="F:ATP-dependent peptidase activity"/>
    <property type="evidence" value="ECO:0007669"/>
    <property type="project" value="InterPro"/>
</dbReference>
<comment type="subcellular location">
    <subcellularLocation>
        <location evidence="2">Membrane</location>
        <topology evidence="2">Multi-pass membrane protein</topology>
    </subcellularLocation>
    <subcellularLocation>
        <location evidence="3">Mitochondrion</location>
    </subcellularLocation>
</comment>
<dbReference type="Pfam" id="PF17862">
    <property type="entry name" value="AAA_lid_3"/>
    <property type="match status" value="1"/>
</dbReference>
<name>A0A8D8V8J4_9HEMI</name>
<dbReference type="Pfam" id="PF00004">
    <property type="entry name" value="AAA"/>
    <property type="match status" value="1"/>
</dbReference>
<feature type="domain" description="AAA+ ATPase" evidence="19">
    <location>
        <begin position="321"/>
        <end position="466"/>
    </location>
</feature>
<reference evidence="20" key="1">
    <citation type="submission" date="2021-05" db="EMBL/GenBank/DDBJ databases">
        <authorList>
            <person name="Alioto T."/>
            <person name="Alioto T."/>
            <person name="Gomez Garrido J."/>
        </authorList>
    </citation>
    <scope>NUCLEOTIDE SEQUENCE</scope>
</reference>
<dbReference type="PANTHER" id="PTHR43655:SF8">
    <property type="entry name" value="PARAPLEGIN"/>
    <property type="match status" value="1"/>
</dbReference>